<feature type="domain" description="EGF-like" evidence="5">
    <location>
        <begin position="435"/>
        <end position="466"/>
    </location>
</feature>
<sequence>MFLHGAGFPKGLNVTSKCASRPCFPGVQCIDLRLPYTGYVCGRCPPGYQGNGRTCTKQSKHSTPRYSPQLTQAKNNLPHVSHGFPHLHLPVLPFRHPQRRLSSPARAPQHQATTRIPLPPTFPPVIGKGELVLTAGHTPDSTSSRDQLLSHSNNQLNVLPSLEEQDASFKVSTGGFADITPGKVTLPHTSRHVETLRKSPQQSSLVTITRPRPWTPSDDQKPLTAALTSLSFSLSESEFSADGGLGAGIQDPYETQPLPQESFTYLGEQSPTQTLDNQPTLKNNRLQSKSKNVVVLEERSFTCANAPCYPGVHCELAEDGQPRCGRCPSGYTGNGRMCRAVCRHACGRNMECAAPNTCRCKKGYSGPNCETAICNPSCLNGGKCVAPDVCECVSGYHGEACENALCSLPCLHGGTCVGRDTCSCPYGFVGPRCETMVCNRHCQNGGKCASPDECECLGGWTGPSCETALCDPVCLNGGTCIRPNSCTCQAGFYGARCQNAVCSPPCKNGGHCIRNNVCSCAEGYSGPRCEKSVCEPVCMNGGRCVGPDVCDCASGWKGKRCDKPVCLQKCLNGGECVGPNTCHCRPGWKGTLCQIREQKFTFTAGSKVRQRMFS</sequence>
<dbReference type="SUPFAM" id="SSF57196">
    <property type="entry name" value="EGF/Laminin"/>
    <property type="match status" value="3"/>
</dbReference>
<keyword evidence="7" id="KW-1185">Reference proteome</keyword>
<feature type="domain" description="EGF-like" evidence="5">
    <location>
        <begin position="562"/>
        <end position="594"/>
    </location>
</feature>
<feature type="disulfide bond" evidence="3">
    <location>
        <begin position="438"/>
        <end position="448"/>
    </location>
</feature>
<dbReference type="Pfam" id="PF25024">
    <property type="entry name" value="EGF_TEN"/>
    <property type="match status" value="1"/>
</dbReference>
<feature type="disulfide bond" evidence="3">
    <location>
        <begin position="502"/>
        <end position="512"/>
    </location>
</feature>
<feature type="domain" description="EGF-like" evidence="5">
    <location>
        <begin position="498"/>
        <end position="530"/>
    </location>
</feature>
<feature type="compositionally biased region" description="Polar residues" evidence="4">
    <location>
        <begin position="198"/>
        <end position="207"/>
    </location>
</feature>
<proteinExistence type="predicted"/>
<dbReference type="PROSITE" id="PS50026">
    <property type="entry name" value="EGF_3"/>
    <property type="match status" value="6"/>
</dbReference>
<dbReference type="PROSITE" id="PS01186">
    <property type="entry name" value="EGF_2"/>
    <property type="match status" value="3"/>
</dbReference>
<feature type="domain" description="EGF-like" evidence="5">
    <location>
        <begin position="14"/>
        <end position="56"/>
    </location>
</feature>
<dbReference type="PANTHER" id="PTHR14949">
    <property type="entry name" value="EGF-LIKE-DOMAIN, MULTIPLE 7, 8"/>
    <property type="match status" value="1"/>
</dbReference>
<evidence type="ECO:0000256" key="2">
    <source>
        <dbReference type="ARBA" id="ARBA00023157"/>
    </source>
</evidence>
<feature type="disulfide bond" evidence="3">
    <location>
        <begin position="424"/>
        <end position="433"/>
    </location>
</feature>
<protein>
    <submittedName>
        <fullName evidence="6">von Willebrand factor D and EGF domain-containing protein</fullName>
    </submittedName>
</protein>
<feature type="disulfide bond" evidence="3">
    <location>
        <begin position="456"/>
        <end position="465"/>
    </location>
</feature>
<evidence type="ECO:0000313" key="7">
    <source>
        <dbReference type="Proteomes" id="UP000830375"/>
    </source>
</evidence>
<keyword evidence="3" id="KW-0245">EGF-like domain</keyword>
<comment type="caution">
    <text evidence="3">Lacks conserved residue(s) required for the propagation of feature annotation.</text>
</comment>
<feature type="disulfide bond" evidence="3">
    <location>
        <begin position="406"/>
        <end position="416"/>
    </location>
</feature>
<accession>A0ABQ8LJU7</accession>
<dbReference type="PANTHER" id="PTHR14949:SF52">
    <property type="entry name" value="VON WILLEBRAND FACTOR D AND EGF DOMAIN-CONTAINING PROTEIN"/>
    <property type="match status" value="1"/>
</dbReference>
<feature type="region of interest" description="Disordered" evidence="4">
    <location>
        <begin position="196"/>
        <end position="221"/>
    </location>
</feature>
<gene>
    <name evidence="6" type="ORF">H4Q32_000490</name>
</gene>
<feature type="disulfide bond" evidence="3">
    <location>
        <begin position="374"/>
        <end position="384"/>
    </location>
</feature>
<feature type="domain" description="EGF-like" evidence="5">
    <location>
        <begin position="370"/>
        <end position="399"/>
    </location>
</feature>
<feature type="domain" description="EGF-like" evidence="5">
    <location>
        <begin position="402"/>
        <end position="434"/>
    </location>
</feature>
<evidence type="ECO:0000256" key="3">
    <source>
        <dbReference type="PROSITE-ProRule" id="PRU00076"/>
    </source>
</evidence>
<name>A0ABQ8LJU7_LABRO</name>
<dbReference type="InterPro" id="IPR000742">
    <property type="entry name" value="EGF"/>
</dbReference>
<dbReference type="InterPro" id="IPR050969">
    <property type="entry name" value="Dev_Signal_Modulators"/>
</dbReference>
<feature type="disulfide bond" evidence="3">
    <location>
        <begin position="566"/>
        <end position="576"/>
    </location>
</feature>
<keyword evidence="2 3" id="KW-1015">Disulfide bond</keyword>
<feature type="disulfide bond" evidence="3">
    <location>
        <begin position="520"/>
        <end position="529"/>
    </location>
</feature>
<dbReference type="PROSITE" id="PS00022">
    <property type="entry name" value="EGF_1"/>
    <property type="match status" value="3"/>
</dbReference>
<organism evidence="6 7">
    <name type="scientific">Labeo rohita</name>
    <name type="common">Indian major carp</name>
    <name type="synonym">Cyprinus rohita</name>
    <dbReference type="NCBI Taxonomy" id="84645"/>
    <lineage>
        <taxon>Eukaryota</taxon>
        <taxon>Metazoa</taxon>
        <taxon>Chordata</taxon>
        <taxon>Craniata</taxon>
        <taxon>Vertebrata</taxon>
        <taxon>Euteleostomi</taxon>
        <taxon>Actinopterygii</taxon>
        <taxon>Neopterygii</taxon>
        <taxon>Teleostei</taxon>
        <taxon>Ostariophysi</taxon>
        <taxon>Cypriniformes</taxon>
        <taxon>Cyprinidae</taxon>
        <taxon>Labeoninae</taxon>
        <taxon>Labeonini</taxon>
        <taxon>Labeo</taxon>
    </lineage>
</organism>
<evidence type="ECO:0000256" key="4">
    <source>
        <dbReference type="SAM" id="MobiDB-lite"/>
    </source>
</evidence>
<evidence type="ECO:0000313" key="6">
    <source>
        <dbReference type="EMBL" id="KAI2650491.1"/>
    </source>
</evidence>
<feature type="disulfide bond" evidence="3">
    <location>
        <begin position="584"/>
        <end position="593"/>
    </location>
</feature>
<evidence type="ECO:0000256" key="1">
    <source>
        <dbReference type="ARBA" id="ARBA00022729"/>
    </source>
</evidence>
<dbReference type="SMART" id="SM00181">
    <property type="entry name" value="EGF"/>
    <property type="match status" value="10"/>
</dbReference>
<dbReference type="Proteomes" id="UP000830375">
    <property type="component" value="Unassembled WGS sequence"/>
</dbReference>
<keyword evidence="1" id="KW-0732">Signal</keyword>
<feature type="region of interest" description="Disordered" evidence="4">
    <location>
        <begin position="104"/>
        <end position="123"/>
    </location>
</feature>
<reference evidence="6 7" key="1">
    <citation type="submission" date="2022-01" db="EMBL/GenBank/DDBJ databases">
        <title>A high-quality chromosome-level genome assembly of rohu carp, Labeo rohita.</title>
        <authorList>
            <person name="Arick M.A. II"/>
            <person name="Hsu C.-Y."/>
            <person name="Magbanua Z."/>
            <person name="Pechanova O."/>
            <person name="Grover C."/>
            <person name="Miller E."/>
            <person name="Thrash A."/>
            <person name="Ezzel L."/>
            <person name="Alam S."/>
            <person name="Benzie J."/>
            <person name="Hamilton M."/>
            <person name="Karsi A."/>
            <person name="Lawrence M.L."/>
            <person name="Peterson D.G."/>
        </authorList>
    </citation>
    <scope>NUCLEOTIDE SEQUENCE [LARGE SCALE GENOMIC DNA]</scope>
    <source>
        <strain evidence="7">BAU-BD-2019</strain>
        <tissue evidence="6">Blood</tissue>
    </source>
</reference>
<dbReference type="EMBL" id="JACTAM010000022">
    <property type="protein sequence ID" value="KAI2650491.1"/>
    <property type="molecule type" value="Genomic_DNA"/>
</dbReference>
<comment type="caution">
    <text evidence="6">The sequence shown here is derived from an EMBL/GenBank/DDBJ whole genome shotgun (WGS) entry which is preliminary data.</text>
</comment>
<dbReference type="Gene3D" id="2.10.25.10">
    <property type="entry name" value="Laminin"/>
    <property type="match status" value="8"/>
</dbReference>
<evidence type="ECO:0000259" key="5">
    <source>
        <dbReference type="PROSITE" id="PS50026"/>
    </source>
</evidence>